<evidence type="ECO:0000313" key="2">
    <source>
        <dbReference type="Proteomes" id="UP001596353"/>
    </source>
</evidence>
<dbReference type="EMBL" id="JBHSWG010000001">
    <property type="protein sequence ID" value="MFC6759060.1"/>
    <property type="molecule type" value="Genomic_DNA"/>
</dbReference>
<sequence length="48" mass="5381">MKTNTRFIKNVVETAAKNDTVMPWARGARRKAFIAKRNASETSARKSA</sequence>
<protein>
    <submittedName>
        <fullName evidence="1">Uncharacterized protein</fullName>
    </submittedName>
</protein>
<accession>A0ABW2B042</accession>
<reference evidence="2" key="1">
    <citation type="journal article" date="2019" name="Int. J. Syst. Evol. Microbiol.">
        <title>The Global Catalogue of Microorganisms (GCM) 10K type strain sequencing project: providing services to taxonomists for standard genome sequencing and annotation.</title>
        <authorList>
            <consortium name="The Broad Institute Genomics Platform"/>
            <consortium name="The Broad Institute Genome Sequencing Center for Infectious Disease"/>
            <person name="Wu L."/>
            <person name="Ma J."/>
        </authorList>
    </citation>
    <scope>NUCLEOTIDE SEQUENCE [LARGE SCALE GENOMIC DNA]</scope>
    <source>
        <strain evidence="2">CCUG 66188</strain>
    </source>
</reference>
<gene>
    <name evidence="1" type="ORF">ACFQFQ_05380</name>
</gene>
<proteinExistence type="predicted"/>
<comment type="caution">
    <text evidence="1">The sequence shown here is derived from an EMBL/GenBank/DDBJ whole genome shotgun (WGS) entry which is preliminary data.</text>
</comment>
<name>A0ABW2B042_9RHOB</name>
<evidence type="ECO:0000313" key="1">
    <source>
        <dbReference type="EMBL" id="MFC6759060.1"/>
    </source>
</evidence>
<keyword evidence="2" id="KW-1185">Reference proteome</keyword>
<organism evidence="1 2">
    <name type="scientific">Sulfitobacter porphyrae</name>
    <dbReference type="NCBI Taxonomy" id="1246864"/>
    <lineage>
        <taxon>Bacteria</taxon>
        <taxon>Pseudomonadati</taxon>
        <taxon>Pseudomonadota</taxon>
        <taxon>Alphaproteobacteria</taxon>
        <taxon>Rhodobacterales</taxon>
        <taxon>Roseobacteraceae</taxon>
        <taxon>Sulfitobacter</taxon>
    </lineage>
</organism>
<dbReference type="Proteomes" id="UP001596353">
    <property type="component" value="Unassembled WGS sequence"/>
</dbReference>